<evidence type="ECO:0000313" key="6">
    <source>
        <dbReference type="Proteomes" id="UP000037510"/>
    </source>
</evidence>
<accession>A0A0L7KMP3</accession>
<reference evidence="5 6" key="1">
    <citation type="journal article" date="2015" name="Genome Biol. Evol.">
        <title>The genome of winter moth (Operophtera brumata) provides a genomic perspective on sexual dimorphism and phenology.</title>
        <authorList>
            <person name="Derks M.F."/>
            <person name="Smit S."/>
            <person name="Salis L."/>
            <person name="Schijlen E."/>
            <person name="Bossers A."/>
            <person name="Mateman C."/>
            <person name="Pijl A.S."/>
            <person name="de Ridder D."/>
            <person name="Groenen M.A."/>
            <person name="Visser M.E."/>
            <person name="Megens H.J."/>
        </authorList>
    </citation>
    <scope>NUCLEOTIDE SEQUENCE [LARGE SCALE GENOMIC DNA]</scope>
    <source>
        <strain evidence="5">WM2013NL</strain>
        <tissue evidence="5">Head and thorax</tissue>
    </source>
</reference>
<evidence type="ECO:0000259" key="4">
    <source>
        <dbReference type="Pfam" id="PF04500"/>
    </source>
</evidence>
<keyword evidence="1" id="KW-0479">Metal-binding</keyword>
<feature type="domain" description="FLYWCH-type" evidence="4">
    <location>
        <begin position="8"/>
        <end position="53"/>
    </location>
</feature>
<name>A0A0L7KMP3_OPEBR</name>
<sequence>MLEQLLRYKRSQRGKPLLCLGIDTFCAQRVSGLKTVWACTKKSLNCPAVVVTYDVFYKKSQRGKMLLCIGKYSFSVQKVNGLKKRWICSTHSTKKCHAKVFTYDGTIIKINNDHSH</sequence>
<keyword evidence="2" id="KW-0863">Zinc-finger</keyword>
<dbReference type="AlphaFoldDB" id="A0A0L7KMP3"/>
<evidence type="ECO:0000313" key="5">
    <source>
        <dbReference type="EMBL" id="KOB64395.1"/>
    </source>
</evidence>
<dbReference type="GO" id="GO:0008270">
    <property type="term" value="F:zinc ion binding"/>
    <property type="evidence" value="ECO:0007669"/>
    <property type="project" value="UniProtKB-KW"/>
</dbReference>
<organism evidence="5 6">
    <name type="scientific">Operophtera brumata</name>
    <name type="common">Winter moth</name>
    <name type="synonym">Phalaena brumata</name>
    <dbReference type="NCBI Taxonomy" id="104452"/>
    <lineage>
        <taxon>Eukaryota</taxon>
        <taxon>Metazoa</taxon>
        <taxon>Ecdysozoa</taxon>
        <taxon>Arthropoda</taxon>
        <taxon>Hexapoda</taxon>
        <taxon>Insecta</taxon>
        <taxon>Pterygota</taxon>
        <taxon>Neoptera</taxon>
        <taxon>Endopterygota</taxon>
        <taxon>Lepidoptera</taxon>
        <taxon>Glossata</taxon>
        <taxon>Ditrysia</taxon>
        <taxon>Geometroidea</taxon>
        <taxon>Geometridae</taxon>
        <taxon>Larentiinae</taxon>
        <taxon>Operophtera</taxon>
    </lineage>
</organism>
<keyword evidence="6" id="KW-1185">Reference proteome</keyword>
<dbReference type="EMBL" id="JTDY01008791">
    <property type="protein sequence ID" value="KOB64395.1"/>
    <property type="molecule type" value="Genomic_DNA"/>
</dbReference>
<comment type="caution">
    <text evidence="5">The sequence shown here is derived from an EMBL/GenBank/DDBJ whole genome shotgun (WGS) entry which is preliminary data.</text>
</comment>
<proteinExistence type="predicted"/>
<gene>
    <name evidence="5" type="ORF">OBRU01_24343</name>
</gene>
<protein>
    <recommendedName>
        <fullName evidence="4">FLYWCH-type domain-containing protein</fullName>
    </recommendedName>
</protein>
<dbReference type="InterPro" id="IPR007588">
    <property type="entry name" value="Znf_FLYWCH"/>
</dbReference>
<evidence type="ECO:0000256" key="2">
    <source>
        <dbReference type="ARBA" id="ARBA00022771"/>
    </source>
</evidence>
<dbReference type="Pfam" id="PF04500">
    <property type="entry name" value="FLYWCH"/>
    <property type="match status" value="2"/>
</dbReference>
<dbReference type="Gene3D" id="2.20.25.240">
    <property type="match status" value="2"/>
</dbReference>
<keyword evidence="3" id="KW-0862">Zinc</keyword>
<dbReference type="Proteomes" id="UP000037510">
    <property type="component" value="Unassembled WGS sequence"/>
</dbReference>
<feature type="domain" description="FLYWCH-type" evidence="4">
    <location>
        <begin position="57"/>
        <end position="116"/>
    </location>
</feature>
<evidence type="ECO:0000256" key="3">
    <source>
        <dbReference type="ARBA" id="ARBA00022833"/>
    </source>
</evidence>
<evidence type="ECO:0000256" key="1">
    <source>
        <dbReference type="ARBA" id="ARBA00022723"/>
    </source>
</evidence>